<dbReference type="Pfam" id="PF00995">
    <property type="entry name" value="Sec1"/>
    <property type="match status" value="2"/>
</dbReference>
<dbReference type="Proteomes" id="UP000580825">
    <property type="component" value="Unassembled WGS sequence"/>
</dbReference>
<keyword evidence="8" id="KW-1185">Reference proteome</keyword>
<organism evidence="7 8">
    <name type="scientific">Scytalopus superciliaris</name>
    <dbReference type="NCBI Taxonomy" id="312124"/>
    <lineage>
        <taxon>Eukaryota</taxon>
        <taxon>Metazoa</taxon>
        <taxon>Chordata</taxon>
        <taxon>Craniata</taxon>
        <taxon>Vertebrata</taxon>
        <taxon>Euteleostomi</taxon>
        <taxon>Archelosauria</taxon>
        <taxon>Archosauria</taxon>
        <taxon>Dinosauria</taxon>
        <taxon>Saurischia</taxon>
        <taxon>Theropoda</taxon>
        <taxon>Coelurosauria</taxon>
        <taxon>Aves</taxon>
        <taxon>Neognathae</taxon>
        <taxon>Neoaves</taxon>
        <taxon>Telluraves</taxon>
        <taxon>Australaves</taxon>
        <taxon>Passeriformes</taxon>
        <taxon>Rhinocryptidae</taxon>
        <taxon>Scytalopus</taxon>
    </lineage>
</organism>
<evidence type="ECO:0000256" key="1">
    <source>
        <dbReference type="ARBA" id="ARBA00004184"/>
    </source>
</evidence>
<evidence type="ECO:0000256" key="4">
    <source>
        <dbReference type="ARBA" id="ARBA00022927"/>
    </source>
</evidence>
<evidence type="ECO:0000256" key="3">
    <source>
        <dbReference type="ARBA" id="ARBA00022448"/>
    </source>
</evidence>
<reference evidence="7 8" key="1">
    <citation type="submission" date="2019-09" db="EMBL/GenBank/DDBJ databases">
        <title>Bird 10,000 Genomes (B10K) Project - Family phase.</title>
        <authorList>
            <person name="Zhang G."/>
        </authorList>
    </citation>
    <scope>NUCLEOTIDE SEQUENCE [LARGE SCALE GENOMIC DNA]</scope>
    <source>
        <strain evidence="7">B10K-DU-002-46</strain>
        <tissue evidence="7">Muscle</tissue>
    </source>
</reference>
<gene>
    <name evidence="7" type="primary">Vps45</name>
    <name evidence="7" type="ORF">SCYSUP_R14486</name>
</gene>
<evidence type="ECO:0000313" key="8">
    <source>
        <dbReference type="Proteomes" id="UP000580825"/>
    </source>
</evidence>
<comment type="subcellular location">
    <subcellularLocation>
        <location evidence="1">Endomembrane system</location>
        <topology evidence="1">Peripheral membrane protein</topology>
    </subcellularLocation>
</comment>
<sequence>VVYTQSEILQREVYLFERLDSPSREPMKHLKAICFLRPTKENVELLVQELRRPKYSVYFIYFSNVISKSDVKALAEADEQEVVAEVQEFYGDYIAVNPHVFSLNLLGCCRGRSWDQAQLARTTQGLTALLLSLKKCPMIRYQLSSEPAKRLAECVKQVITKEYELFDFRRTEVPPLLLILDRSDDAITPLLNQWTYQAMVHELLGINNNRIDLSRVPGISKDLREVVLSAENDEFYANNMYLNFAEIGTNIKNLMEDFQRRKPKEQQKLESIADMKAFVENYPQFKKMSGTVSKHVTVVGELSRLVAERNLLEVSEVEQELACQNDHSSALQVLHPTPGPRGAGGCGAAVPLGSAPCPPVPEPREQLPAPQLLPLPTQLVSAVVEYGGKRVRGSDLFGPKDAVAITKQFLKGLKGIENVYTQHQPLLQETLDQLIKGKLKDSQYPYLGPNTLRDRPQDIIVFLIGGATYEEALAVYNLNRSNPGVRIVLGGTTIHNTKR</sequence>
<accession>A0A7L1YEV0</accession>
<dbReference type="SUPFAM" id="SSF56815">
    <property type="entry name" value="Sec1/munc18-like (SM) proteins"/>
    <property type="match status" value="1"/>
</dbReference>
<dbReference type="PANTHER" id="PTHR11679">
    <property type="entry name" value="VESICLE PROTEIN SORTING-ASSOCIATED"/>
    <property type="match status" value="1"/>
</dbReference>
<dbReference type="InterPro" id="IPR043127">
    <property type="entry name" value="Sec-1-like_dom3a"/>
</dbReference>
<dbReference type="GO" id="GO:0015031">
    <property type="term" value="P:protein transport"/>
    <property type="evidence" value="ECO:0007669"/>
    <property type="project" value="UniProtKB-KW"/>
</dbReference>
<dbReference type="InterPro" id="IPR036045">
    <property type="entry name" value="Sec1-like_sf"/>
</dbReference>
<dbReference type="PIRSF" id="PIRSF005715">
    <property type="entry name" value="VPS45_Sec1"/>
    <property type="match status" value="1"/>
</dbReference>
<dbReference type="AlphaFoldDB" id="A0A7L1YEV0"/>
<evidence type="ECO:0000313" key="7">
    <source>
        <dbReference type="EMBL" id="NXP19444.1"/>
    </source>
</evidence>
<keyword evidence="4" id="KW-0653">Protein transport</keyword>
<comment type="caution">
    <text evidence="7">The sequence shown here is derived from an EMBL/GenBank/DDBJ whole genome shotgun (WGS) entry which is preliminary data.</text>
</comment>
<feature type="non-terminal residue" evidence="7">
    <location>
        <position position="499"/>
    </location>
</feature>
<dbReference type="InterPro" id="IPR027482">
    <property type="entry name" value="Sec1-like_dom2"/>
</dbReference>
<protein>
    <recommendedName>
        <fullName evidence="6">Vacuolar protein sorting-associated protein 45</fullName>
    </recommendedName>
</protein>
<keyword evidence="5" id="KW-0472">Membrane</keyword>
<dbReference type="FunFam" id="3.90.830.10:FF:000002">
    <property type="entry name" value="Vacuolar protein sorting-associated protein 45"/>
    <property type="match status" value="1"/>
</dbReference>
<evidence type="ECO:0000256" key="6">
    <source>
        <dbReference type="ARBA" id="ARBA00073001"/>
    </source>
</evidence>
<dbReference type="GO" id="GO:0031410">
    <property type="term" value="C:cytoplasmic vesicle"/>
    <property type="evidence" value="ECO:0007669"/>
    <property type="project" value="UniProtKB-ARBA"/>
</dbReference>
<dbReference type="GO" id="GO:0012505">
    <property type="term" value="C:endomembrane system"/>
    <property type="evidence" value="ECO:0007669"/>
    <property type="project" value="UniProtKB-SubCell"/>
</dbReference>
<dbReference type="Gene3D" id="3.40.50.1910">
    <property type="match status" value="1"/>
</dbReference>
<proteinExistence type="inferred from homology"/>
<dbReference type="InterPro" id="IPR001619">
    <property type="entry name" value="Sec1-like"/>
</dbReference>
<keyword evidence="3" id="KW-0813">Transport</keyword>
<dbReference type="Gene3D" id="3.40.50.2060">
    <property type="match status" value="1"/>
</dbReference>
<dbReference type="GO" id="GO:0016192">
    <property type="term" value="P:vesicle-mediated transport"/>
    <property type="evidence" value="ECO:0007669"/>
    <property type="project" value="InterPro"/>
</dbReference>
<evidence type="ECO:0000256" key="2">
    <source>
        <dbReference type="ARBA" id="ARBA00009884"/>
    </source>
</evidence>
<evidence type="ECO:0000256" key="5">
    <source>
        <dbReference type="ARBA" id="ARBA00023136"/>
    </source>
</evidence>
<dbReference type="Gene3D" id="3.90.830.10">
    <property type="entry name" value="Syntaxin Binding Protein 1, Chain A, domain 2"/>
    <property type="match status" value="1"/>
</dbReference>
<name>A0A7L1YEV0_9PASS</name>
<comment type="similarity">
    <text evidence="2">Belongs to the STXBP/unc-18/SEC1 family.</text>
</comment>
<feature type="non-terminal residue" evidence="7">
    <location>
        <position position="1"/>
    </location>
</feature>
<dbReference type="InterPro" id="IPR043154">
    <property type="entry name" value="Sec-1-like_dom1"/>
</dbReference>
<dbReference type="EMBL" id="VXBX01002396">
    <property type="protein sequence ID" value="NXP19444.1"/>
    <property type="molecule type" value="Genomic_DNA"/>
</dbReference>